<reference evidence="3" key="2">
    <citation type="submission" date="2014-09" db="EMBL/GenBank/DDBJ databases">
        <authorList>
            <person name="Illeghems K.G."/>
        </authorList>
    </citation>
    <scope>NUCLEOTIDE SEQUENCE [LARGE SCALE GENOMIC DNA]</scope>
    <source>
        <strain evidence="3">LMG 23848T</strain>
    </source>
</reference>
<dbReference type="Gene3D" id="3.90.1710.10">
    <property type="entry name" value="Enterococcus faecalis V583 domain"/>
    <property type="match status" value="1"/>
</dbReference>
<keyword evidence="4" id="KW-1185">Reference proteome</keyword>
<dbReference type="OrthoDB" id="6193532at2"/>
<dbReference type="EMBL" id="WOTE01000002">
    <property type="protein sequence ID" value="NHO38922.1"/>
    <property type="molecule type" value="Genomic_DNA"/>
</dbReference>
<dbReference type="AlphaFoldDB" id="A0A0U5BLK5"/>
<evidence type="ECO:0000313" key="2">
    <source>
        <dbReference type="EMBL" id="NHO38922.1"/>
    </source>
</evidence>
<dbReference type="Pfam" id="PF06545">
    <property type="entry name" value="AllG"/>
    <property type="match status" value="1"/>
</dbReference>
<dbReference type="InterPro" id="IPR009499">
    <property type="entry name" value="AllG-like"/>
</dbReference>
<protein>
    <submittedName>
        <fullName evidence="2">DUF1116 domain-containing protein</fullName>
    </submittedName>
</protein>
<organism evidence="1 3">
    <name type="scientific">Acetobacter ghanensis</name>
    <dbReference type="NCBI Taxonomy" id="431306"/>
    <lineage>
        <taxon>Bacteria</taxon>
        <taxon>Pseudomonadati</taxon>
        <taxon>Pseudomonadota</taxon>
        <taxon>Alphaproteobacteria</taxon>
        <taxon>Acetobacterales</taxon>
        <taxon>Acetobacteraceae</taxon>
        <taxon>Acetobacter</taxon>
    </lineage>
</organism>
<reference evidence="1" key="1">
    <citation type="submission" date="2014-09" db="EMBL/GenBank/DDBJ databases">
        <authorList>
            <person name="Magalhaes I.L.F."/>
            <person name="Oliveira U."/>
            <person name="Santos F.R."/>
            <person name="Vidigal T.H.D.A."/>
            <person name="Brescovit A.D."/>
            <person name="Santos A.J."/>
        </authorList>
    </citation>
    <scope>NUCLEOTIDE SEQUENCE</scope>
    <source>
        <strain evidence="1">LMG 23848T</strain>
    </source>
</reference>
<dbReference type="InterPro" id="IPR024033">
    <property type="entry name" value="OXTCase_su_AllG_h-dom"/>
</dbReference>
<sequence length="421" mass="44649">MSSLKTLIEDANAKTLDIILRGKPQLVDVAPALEVVPGMLPNLIMHSGPAIAWDDMCGPHKQGIIGAALWEGLASTPEEAERRIRAGEILTAPCHNHVSVGAGAGITSASTPMLIVENTTFGNRAYSCISEGGGLRLLKWGAYDDTVFQNLTWQAKVFAPVLSKALQASGPIDIRNIISRAVEMGDECHNRSIAATSQFLKEMYGHLVALDMPAEDVRSSIKFLVDSEHFLLHAIMAAAKAMLVPAEGIEYSTIVTAMARNGVEFGIRVSGLGDQWFTAPANPVTGLFFRAEWNDSNAAPDLGDSAITETVGLGGFIQPTAPTVTQYVQGSVQQAIANTLEMQEICATTNPDVRIPAMDFAPGPIGIDIRKVIQTGILPLLDTAITHKDGGLIGAGEVRAPIGCFEKALKAFGQKLGGQTA</sequence>
<reference evidence="2 4" key="3">
    <citation type="journal article" date="2020" name="Int. J. Syst. Evol. Microbiol.">
        <title>Novel acetic acid bacteria from cider fermentations: Acetobacter conturbans sp. nov. and Acetobacter fallax sp. nov.</title>
        <authorList>
            <person name="Sombolestani A.S."/>
            <person name="Cleenwerck I."/>
            <person name="Cnockaert M."/>
            <person name="Borremans W."/>
            <person name="Wieme A.D."/>
            <person name="De Vuyst L."/>
            <person name="Vandamme P."/>
        </authorList>
    </citation>
    <scope>NUCLEOTIDE SEQUENCE [LARGE SCALE GENOMIC DNA]</scope>
    <source>
        <strain evidence="2 4">LMG 23848</strain>
    </source>
</reference>
<dbReference type="Proteomes" id="UP000068250">
    <property type="component" value="Chromosome I"/>
</dbReference>
<dbReference type="Gene3D" id="3.90.1700.10">
    <property type="entry name" value="v583 domain like"/>
    <property type="match status" value="1"/>
</dbReference>
<evidence type="ECO:0000313" key="3">
    <source>
        <dbReference type="Proteomes" id="UP000068250"/>
    </source>
</evidence>
<dbReference type="PATRIC" id="fig|431306.5.peg.2489"/>
<dbReference type="Proteomes" id="UP000657200">
    <property type="component" value="Unassembled WGS sequence"/>
</dbReference>
<dbReference type="RefSeq" id="WP_059024383.1">
    <property type="nucleotide sequence ID" value="NZ_LN609302.1"/>
</dbReference>
<name>A0A0U5BLK5_9PROT</name>
<dbReference type="Gene3D" id="1.10.10.660">
    <property type="entry name" value="conserved protein of unknown function from Enterococcus faecalis V583"/>
    <property type="match status" value="1"/>
</dbReference>
<gene>
    <name evidence="1" type="primary">yahG</name>
    <name evidence="1" type="ORF">AGA_2412</name>
    <name evidence="2" type="ORF">GOB80_04325</name>
</gene>
<evidence type="ECO:0000313" key="1">
    <source>
        <dbReference type="EMBL" id="CEF57100.1"/>
    </source>
</evidence>
<accession>A0A0U5BLK5</accession>
<dbReference type="STRING" id="431306.AGA_2412"/>
<proteinExistence type="predicted"/>
<dbReference type="EMBL" id="LN609302">
    <property type="protein sequence ID" value="CEF57100.1"/>
    <property type="molecule type" value="Genomic_DNA"/>
</dbReference>
<evidence type="ECO:0000313" key="4">
    <source>
        <dbReference type="Proteomes" id="UP000657200"/>
    </source>
</evidence>